<sequence>MRHHETVPALATNFGGGGGFGFGFNMGVARGLRRAGIDVTAFPMIGTSAGSHTVAAMRLGLDFDAFAEQWADQVGEKTGRPWSDGYAFADRMYRDLHDPEVSAVAVRVRGWKREVLNSATYGIDDIVAASSAAFPVIRPHKIDGRWYVDGGAISVASADLTPAARFMLLVTPFARDGQGIAGKAGDWQSTREMRRWVERHGGDVLHVVPTDEMVACGGKRVRDIVDIRIGQSVYPLAVEYGEHVVAAEMRSMRPDLFP</sequence>
<evidence type="ECO:0000313" key="4">
    <source>
        <dbReference type="Proteomes" id="UP000294558"/>
    </source>
</evidence>
<keyword evidence="4" id="KW-1185">Reference proteome</keyword>
<dbReference type="Gene3D" id="3.40.1090.10">
    <property type="entry name" value="Cytosolic phospholipase A2 catalytic domain"/>
    <property type="match status" value="1"/>
</dbReference>
<dbReference type="SUPFAM" id="SSF52151">
    <property type="entry name" value="FabD/lysophospholipase-like"/>
    <property type="match status" value="1"/>
</dbReference>
<name>A0A4R7HXQ9_9ACTN</name>
<gene>
    <name evidence="3" type="ORF">BDK89_1434</name>
</gene>
<dbReference type="InterPro" id="IPR002641">
    <property type="entry name" value="PNPLA_dom"/>
</dbReference>
<dbReference type="OrthoDB" id="2339873at2"/>
<organism evidence="3 4">
    <name type="scientific">Ilumatobacter fluminis</name>
    <dbReference type="NCBI Taxonomy" id="467091"/>
    <lineage>
        <taxon>Bacteria</taxon>
        <taxon>Bacillati</taxon>
        <taxon>Actinomycetota</taxon>
        <taxon>Acidimicrobiia</taxon>
        <taxon>Acidimicrobiales</taxon>
        <taxon>Ilumatobacteraceae</taxon>
        <taxon>Ilumatobacter</taxon>
    </lineage>
</organism>
<dbReference type="Proteomes" id="UP000294558">
    <property type="component" value="Unassembled WGS sequence"/>
</dbReference>
<evidence type="ECO:0000256" key="1">
    <source>
        <dbReference type="ARBA" id="ARBA00023098"/>
    </source>
</evidence>
<dbReference type="InterPro" id="IPR016035">
    <property type="entry name" value="Acyl_Trfase/lysoPLipase"/>
</dbReference>
<dbReference type="GO" id="GO:0006629">
    <property type="term" value="P:lipid metabolic process"/>
    <property type="evidence" value="ECO:0007669"/>
    <property type="project" value="UniProtKB-KW"/>
</dbReference>
<keyword evidence="1" id="KW-0443">Lipid metabolism</keyword>
<accession>A0A4R7HXQ9</accession>
<dbReference type="AlphaFoldDB" id="A0A4R7HXQ9"/>
<evidence type="ECO:0000259" key="2">
    <source>
        <dbReference type="Pfam" id="PF01734"/>
    </source>
</evidence>
<comment type="caution">
    <text evidence="3">The sequence shown here is derived from an EMBL/GenBank/DDBJ whole genome shotgun (WGS) entry which is preliminary data.</text>
</comment>
<reference evidence="3 4" key="1">
    <citation type="submission" date="2019-03" db="EMBL/GenBank/DDBJ databases">
        <title>Sequencing the genomes of 1000 actinobacteria strains.</title>
        <authorList>
            <person name="Klenk H.-P."/>
        </authorList>
    </citation>
    <scope>NUCLEOTIDE SEQUENCE [LARGE SCALE GENOMIC DNA]</scope>
    <source>
        <strain evidence="3 4">DSM 18936</strain>
    </source>
</reference>
<dbReference type="RefSeq" id="WP_133868273.1">
    <property type="nucleotide sequence ID" value="NZ_SOAU01000001.1"/>
</dbReference>
<feature type="domain" description="PNPLA" evidence="2">
    <location>
        <begin position="16"/>
        <end position="154"/>
    </location>
</feature>
<evidence type="ECO:0000313" key="3">
    <source>
        <dbReference type="EMBL" id="TDT15855.1"/>
    </source>
</evidence>
<protein>
    <recommendedName>
        <fullName evidence="2">PNPLA domain-containing protein</fullName>
    </recommendedName>
</protein>
<dbReference type="Pfam" id="PF01734">
    <property type="entry name" value="Patatin"/>
    <property type="match status" value="1"/>
</dbReference>
<proteinExistence type="predicted"/>
<dbReference type="EMBL" id="SOAU01000001">
    <property type="protein sequence ID" value="TDT15855.1"/>
    <property type="molecule type" value="Genomic_DNA"/>
</dbReference>